<reference evidence="2 3" key="1">
    <citation type="submission" date="2018-07" db="EMBL/GenBank/DDBJ databases">
        <title>Genomic Encyclopedia of Type Strains, Phase III (KMG-III): the genomes of soil and plant-associated and newly described type strains.</title>
        <authorList>
            <person name="Whitman W."/>
        </authorList>
    </citation>
    <scope>NUCLEOTIDE SEQUENCE [LARGE SCALE GENOMIC DNA]</scope>
    <source>
        <strain evidence="2 3">CECT 8236</strain>
    </source>
</reference>
<keyword evidence="1" id="KW-0472">Membrane</keyword>
<feature type="transmembrane region" description="Helical" evidence="1">
    <location>
        <begin position="68"/>
        <end position="86"/>
    </location>
</feature>
<dbReference type="EMBL" id="QRDY01000001">
    <property type="protein sequence ID" value="RED66211.1"/>
    <property type="molecule type" value="Genomic_DNA"/>
</dbReference>
<feature type="transmembrane region" description="Helical" evidence="1">
    <location>
        <begin position="34"/>
        <end position="56"/>
    </location>
</feature>
<organism evidence="2 3">
    <name type="scientific">Cohnella lupini</name>
    <dbReference type="NCBI Taxonomy" id="1294267"/>
    <lineage>
        <taxon>Bacteria</taxon>
        <taxon>Bacillati</taxon>
        <taxon>Bacillota</taxon>
        <taxon>Bacilli</taxon>
        <taxon>Bacillales</taxon>
        <taxon>Paenibacillaceae</taxon>
        <taxon>Cohnella</taxon>
    </lineage>
</organism>
<gene>
    <name evidence="2" type="ORF">DFP95_101709</name>
</gene>
<dbReference type="Pfam" id="PF10823">
    <property type="entry name" value="DUF2568"/>
    <property type="match status" value="1"/>
</dbReference>
<dbReference type="Proteomes" id="UP000256869">
    <property type="component" value="Unassembled WGS sequence"/>
</dbReference>
<keyword evidence="1" id="KW-0812">Transmembrane</keyword>
<sequence length="112" mass="12832">MIFFRSVVWLIFFLMELFALFSYGYWWFNLDWGWGIQVVLGIGTPLLVAVMWGTYISPKAKYPVPIPAKIMIQSAVFFFAAAALYASGQREIAYIFAAVVLIEMLIVYTVKL</sequence>
<comment type="caution">
    <text evidence="2">The sequence shown here is derived from an EMBL/GenBank/DDBJ whole genome shotgun (WGS) entry which is preliminary data.</text>
</comment>
<protein>
    <submittedName>
        <fullName evidence="2">Uncharacterized protein DUF2568</fullName>
    </submittedName>
</protein>
<evidence type="ECO:0000256" key="1">
    <source>
        <dbReference type="SAM" id="Phobius"/>
    </source>
</evidence>
<dbReference type="AlphaFoldDB" id="A0A3D9IWW9"/>
<dbReference type="InterPro" id="IPR021214">
    <property type="entry name" value="DUF2568"/>
</dbReference>
<keyword evidence="1" id="KW-1133">Transmembrane helix</keyword>
<evidence type="ECO:0000313" key="2">
    <source>
        <dbReference type="EMBL" id="RED66211.1"/>
    </source>
</evidence>
<feature type="transmembrane region" description="Helical" evidence="1">
    <location>
        <begin position="92"/>
        <end position="110"/>
    </location>
</feature>
<evidence type="ECO:0000313" key="3">
    <source>
        <dbReference type="Proteomes" id="UP000256869"/>
    </source>
</evidence>
<name>A0A3D9IWW9_9BACL</name>
<dbReference type="RefSeq" id="WP_181907223.1">
    <property type="nucleotide sequence ID" value="NZ_QRDY01000001.1"/>
</dbReference>
<accession>A0A3D9IWW9</accession>
<feature type="transmembrane region" description="Helical" evidence="1">
    <location>
        <begin position="7"/>
        <end position="28"/>
    </location>
</feature>
<proteinExistence type="predicted"/>
<keyword evidence="3" id="KW-1185">Reference proteome</keyword>